<dbReference type="Proteomes" id="UP000248326">
    <property type="component" value="Unassembled WGS sequence"/>
</dbReference>
<organism evidence="2 3">
    <name type="scientific">Deinococcus yavapaiensis KR-236</name>
    <dbReference type="NCBI Taxonomy" id="694435"/>
    <lineage>
        <taxon>Bacteria</taxon>
        <taxon>Thermotogati</taxon>
        <taxon>Deinococcota</taxon>
        <taxon>Deinococci</taxon>
        <taxon>Deinococcales</taxon>
        <taxon>Deinococcaceae</taxon>
        <taxon>Deinococcus</taxon>
    </lineage>
</organism>
<dbReference type="RefSeq" id="WP_110886548.1">
    <property type="nucleotide sequence ID" value="NZ_QJSX01000006.1"/>
</dbReference>
<reference evidence="2 3" key="1">
    <citation type="submission" date="2018-06" db="EMBL/GenBank/DDBJ databases">
        <title>Genomic Encyclopedia of Type Strains, Phase IV (KMG-IV): sequencing the most valuable type-strain genomes for metagenomic binning, comparative biology and taxonomic classification.</title>
        <authorList>
            <person name="Goeker M."/>
        </authorList>
    </citation>
    <scope>NUCLEOTIDE SEQUENCE [LARGE SCALE GENOMIC DNA]</scope>
    <source>
        <strain evidence="2 3">DSM 18048</strain>
    </source>
</reference>
<keyword evidence="3" id="KW-1185">Reference proteome</keyword>
<evidence type="ECO:0000313" key="2">
    <source>
        <dbReference type="EMBL" id="PYE54163.1"/>
    </source>
</evidence>
<evidence type="ECO:0000256" key="1">
    <source>
        <dbReference type="SAM" id="SignalP"/>
    </source>
</evidence>
<protein>
    <submittedName>
        <fullName evidence="2">Uncharacterized protein</fullName>
    </submittedName>
</protein>
<feature type="chain" id="PRO_5016444213" evidence="1">
    <location>
        <begin position="20"/>
        <end position="178"/>
    </location>
</feature>
<evidence type="ECO:0000313" key="3">
    <source>
        <dbReference type="Proteomes" id="UP000248326"/>
    </source>
</evidence>
<sequence>MSRPFLLLRLVFPSLVALAGMVQGTTLAAPNHLDVFLQPMQLWKITATPAEGKPMTYTIEIAKTPMRQTDTYVAYNHANGRVESKVKDEEGDLVPFTEMWSARYDVKTEYPEWLEFDYKTIYMYFDIKMYVCGINDPSAQKNTEKLNGYFTDDADLLEAYIKTGATNGMGTCTAERVK</sequence>
<dbReference type="AlphaFoldDB" id="A0A318S667"/>
<feature type="signal peptide" evidence="1">
    <location>
        <begin position="1"/>
        <end position="19"/>
    </location>
</feature>
<dbReference type="EMBL" id="QJSX01000006">
    <property type="protein sequence ID" value="PYE54163.1"/>
    <property type="molecule type" value="Genomic_DNA"/>
</dbReference>
<proteinExistence type="predicted"/>
<name>A0A318S667_9DEIO</name>
<comment type="caution">
    <text evidence="2">The sequence shown here is derived from an EMBL/GenBank/DDBJ whole genome shotgun (WGS) entry which is preliminary data.</text>
</comment>
<keyword evidence="1" id="KW-0732">Signal</keyword>
<accession>A0A318S667</accession>
<gene>
    <name evidence="2" type="ORF">DES52_106128</name>
</gene>